<dbReference type="Gene3D" id="2.170.130.10">
    <property type="entry name" value="TonB-dependent receptor, plug domain"/>
    <property type="match status" value="1"/>
</dbReference>
<dbReference type="PROSITE" id="PS52016">
    <property type="entry name" value="TONB_DEPENDENT_REC_3"/>
    <property type="match status" value="1"/>
</dbReference>
<comment type="subcellular location">
    <subcellularLocation>
        <location evidence="1 8">Cell outer membrane</location>
        <topology evidence="1 8">Multi-pass membrane protein</topology>
    </subcellularLocation>
</comment>
<dbReference type="GO" id="GO:0044718">
    <property type="term" value="P:siderophore transmembrane transport"/>
    <property type="evidence" value="ECO:0007669"/>
    <property type="project" value="TreeGrafter"/>
</dbReference>
<evidence type="ECO:0000256" key="8">
    <source>
        <dbReference type="PROSITE-ProRule" id="PRU01360"/>
    </source>
</evidence>
<evidence type="ECO:0000256" key="4">
    <source>
        <dbReference type="ARBA" id="ARBA00022692"/>
    </source>
</evidence>
<dbReference type="PANTHER" id="PTHR30069:SF29">
    <property type="entry name" value="HEMOGLOBIN AND HEMOGLOBIN-HAPTOGLOBIN-BINDING PROTEIN 1-RELATED"/>
    <property type="match status" value="1"/>
</dbReference>
<evidence type="ECO:0000313" key="11">
    <source>
        <dbReference type="EMBL" id="ALO16455.1"/>
    </source>
</evidence>
<dbReference type="PATRIC" id="fig|1307839.3.peg.2978"/>
<gene>
    <name evidence="11" type="primary">pfeA</name>
    <name evidence="11" type="ORF">L21SP5_02835</name>
</gene>
<keyword evidence="3 8" id="KW-1134">Transmembrane beta strand</keyword>
<evidence type="ECO:0000256" key="6">
    <source>
        <dbReference type="ARBA" id="ARBA00023136"/>
    </source>
</evidence>
<evidence type="ECO:0000256" key="9">
    <source>
        <dbReference type="SAM" id="SignalP"/>
    </source>
</evidence>
<keyword evidence="7 8" id="KW-0998">Cell outer membrane</keyword>
<evidence type="ECO:0000256" key="5">
    <source>
        <dbReference type="ARBA" id="ARBA00022729"/>
    </source>
</evidence>
<dbReference type="SUPFAM" id="SSF49464">
    <property type="entry name" value="Carboxypeptidase regulatory domain-like"/>
    <property type="match status" value="1"/>
</dbReference>
<feature type="chain" id="PRO_5006599624" evidence="9">
    <location>
        <begin position="20"/>
        <end position="876"/>
    </location>
</feature>
<evidence type="ECO:0000256" key="2">
    <source>
        <dbReference type="ARBA" id="ARBA00022448"/>
    </source>
</evidence>
<accession>A0A0S2I2I8</accession>
<feature type="domain" description="TonB-dependent receptor plug" evidence="10">
    <location>
        <begin position="116"/>
        <end position="194"/>
    </location>
</feature>
<evidence type="ECO:0000256" key="7">
    <source>
        <dbReference type="ARBA" id="ARBA00023237"/>
    </source>
</evidence>
<evidence type="ECO:0000259" key="10">
    <source>
        <dbReference type="Pfam" id="PF07715"/>
    </source>
</evidence>
<dbReference type="Proteomes" id="UP000064893">
    <property type="component" value="Chromosome"/>
</dbReference>
<proteinExistence type="inferred from homology"/>
<dbReference type="Gene3D" id="2.60.40.1120">
    <property type="entry name" value="Carboxypeptidase-like, regulatory domain"/>
    <property type="match status" value="1"/>
</dbReference>
<dbReference type="InterPro" id="IPR037066">
    <property type="entry name" value="Plug_dom_sf"/>
</dbReference>
<dbReference type="EMBL" id="CP013118">
    <property type="protein sequence ID" value="ALO16455.1"/>
    <property type="molecule type" value="Genomic_DNA"/>
</dbReference>
<dbReference type="Gene3D" id="2.40.170.20">
    <property type="entry name" value="TonB-dependent receptor, beta-barrel domain"/>
    <property type="match status" value="1"/>
</dbReference>
<dbReference type="Pfam" id="PF13715">
    <property type="entry name" value="CarbopepD_reg_2"/>
    <property type="match status" value="1"/>
</dbReference>
<dbReference type="InterPro" id="IPR036942">
    <property type="entry name" value="Beta-barrel_TonB_sf"/>
</dbReference>
<dbReference type="RefSeq" id="WP_057953825.1">
    <property type="nucleotide sequence ID" value="NZ_CP013118.1"/>
</dbReference>
<evidence type="ECO:0000256" key="3">
    <source>
        <dbReference type="ARBA" id="ARBA00022452"/>
    </source>
</evidence>
<dbReference type="OrthoDB" id="9761152at2"/>
<dbReference type="SUPFAM" id="SSF56935">
    <property type="entry name" value="Porins"/>
    <property type="match status" value="1"/>
</dbReference>
<organism evidence="11 12">
    <name type="scientific">Salinivirga cyanobacteriivorans</name>
    <dbReference type="NCBI Taxonomy" id="1307839"/>
    <lineage>
        <taxon>Bacteria</taxon>
        <taxon>Pseudomonadati</taxon>
        <taxon>Bacteroidota</taxon>
        <taxon>Bacteroidia</taxon>
        <taxon>Bacteroidales</taxon>
        <taxon>Salinivirgaceae</taxon>
        <taxon>Salinivirga</taxon>
    </lineage>
</organism>
<keyword evidence="2 8" id="KW-0813">Transport</keyword>
<dbReference type="InterPro" id="IPR008969">
    <property type="entry name" value="CarboxyPept-like_regulatory"/>
</dbReference>
<feature type="signal peptide" evidence="9">
    <location>
        <begin position="1"/>
        <end position="19"/>
    </location>
</feature>
<dbReference type="InterPro" id="IPR039426">
    <property type="entry name" value="TonB-dep_rcpt-like"/>
</dbReference>
<protein>
    <submittedName>
        <fullName evidence="11">Ferric enterobactin receptor</fullName>
    </submittedName>
</protein>
<keyword evidence="4 8" id="KW-0812">Transmembrane</keyword>
<keyword evidence="6 8" id="KW-0472">Membrane</keyword>
<dbReference type="GO" id="GO:0009279">
    <property type="term" value="C:cell outer membrane"/>
    <property type="evidence" value="ECO:0007669"/>
    <property type="project" value="UniProtKB-SubCell"/>
</dbReference>
<dbReference type="GO" id="GO:0015344">
    <property type="term" value="F:siderophore uptake transmembrane transporter activity"/>
    <property type="evidence" value="ECO:0007669"/>
    <property type="project" value="TreeGrafter"/>
</dbReference>
<dbReference type="InterPro" id="IPR012910">
    <property type="entry name" value="Plug_dom"/>
</dbReference>
<reference evidence="11 12" key="1">
    <citation type="submission" date="2015-11" db="EMBL/GenBank/DDBJ databases">
        <title>Description and complete genome sequence of a novel strain predominating in hypersaline microbial mats and representing a new family of the Bacteriodetes phylum.</title>
        <authorList>
            <person name="Spring S."/>
            <person name="Bunk B."/>
            <person name="Sproer C."/>
            <person name="Klenk H.-P."/>
        </authorList>
    </citation>
    <scope>NUCLEOTIDE SEQUENCE [LARGE SCALE GENOMIC DNA]</scope>
    <source>
        <strain evidence="11 12">L21-Spi-D4</strain>
    </source>
</reference>
<dbReference type="AlphaFoldDB" id="A0A0S2I2I8"/>
<dbReference type="KEGG" id="blq:L21SP5_02835"/>
<dbReference type="STRING" id="1307839.L21SP5_02835"/>
<evidence type="ECO:0000313" key="12">
    <source>
        <dbReference type="Proteomes" id="UP000064893"/>
    </source>
</evidence>
<sequence precursor="true">MKKNLLLVFILIFGLGANAQVTVSGKIKDSSTKEPLIGATIYVEEASEGTFTLLNGEFELPIEPGDYTLRFSYIGYITKSQEISLQSDTDLGTIYLEPDAVGLVEVKVVADVAIDRETPVAVSTIDQREIQEKLGNQEFPEVMRSTPSTYATKQGGGFGDSRINVRGFDARNTATLINGVPVNDMENGWVYWSNWAGLADVTRSMQIQRGLGASKLALPSLGGTINILTKTTDAEKGGNVYVNTGNDNHLKFGTTLSTGLSENGWASTISLSKTTGDGYVDGTEFESYSYYLNISKRLNDNQHLSLSIFGAPQWHGQRRTMHSIETYKNSKSGIKYNSDWGYRGGDKFYLSKNFYHKPQAILNHFWTINENSNLMTAVYASIGRGGGTGAYGNTDKFYSDEYMRDEQVDFDRIVDENIAAANSGAESIMRASMNNHEWYGILSNYKTNITNELVISAGIDGRYYKGEHYREVTDLLGGQFFVDDGVDVNKPTKVVTEGDKIAYYNDGLVSWGGSYITGEYISGNLSAFLSTSASIKGYKRIDYFNYFSDDLINRINNDAALEQQYLDDLGESDFNRAMEGRETDWQSFFGYVLKGGANYNFTETMNAFLNAGYFERQPDFDAIFLNYINNINDEAENEKVFNIELGYGFQNRYVKAQANIYHTLWKDKTFTRSYSEEVDGVTTFYNANILGVEALHQGIELEARIRPIEKLNIDVMATLGNWRWNNNVENVALFDEDQNFLDSINVYIQDVHVGDAAQTKFFIGVSYEIIPDLKVGFDIYHFDNVFASFDPVDRDTKIEGGNPDSWKLPDYQLIDASVTYDFDISDMNAMFYAKFNNIMDTEYISEAEDGNDHSWESARVYYGWGRNWSIGLKMFF</sequence>
<dbReference type="Pfam" id="PF07715">
    <property type="entry name" value="Plug"/>
    <property type="match status" value="1"/>
</dbReference>
<evidence type="ECO:0000256" key="1">
    <source>
        <dbReference type="ARBA" id="ARBA00004571"/>
    </source>
</evidence>
<keyword evidence="11" id="KW-0675">Receptor</keyword>
<keyword evidence="5 9" id="KW-0732">Signal</keyword>
<comment type="similarity">
    <text evidence="8">Belongs to the TonB-dependent receptor family.</text>
</comment>
<keyword evidence="12" id="KW-1185">Reference proteome</keyword>
<dbReference type="PANTHER" id="PTHR30069">
    <property type="entry name" value="TONB-DEPENDENT OUTER MEMBRANE RECEPTOR"/>
    <property type="match status" value="1"/>
</dbReference>
<name>A0A0S2I2I8_9BACT</name>